<evidence type="ECO:0000256" key="2">
    <source>
        <dbReference type="ARBA" id="ARBA00009810"/>
    </source>
</evidence>
<keyword evidence="7 16" id="KW-0732">Signal</keyword>
<dbReference type="SUPFAM" id="SSF49452">
    <property type="entry name" value="Starch-binding domain-like"/>
    <property type="match status" value="1"/>
</dbReference>
<dbReference type="InterPro" id="IPR037066">
    <property type="entry name" value="Plug_dom_sf"/>
</dbReference>
<keyword evidence="8" id="KW-0408">Iron</keyword>
<feature type="domain" description="TonB-dependent receptor-like beta-barrel" evidence="17">
    <location>
        <begin position="323"/>
        <end position="774"/>
    </location>
</feature>
<keyword evidence="6 14" id="KW-0812">Transmembrane</keyword>
<sequence length="809" mass="89576">MNQIKTIGLTFLLSLFSLFSFAQQFGTIKGKVSTSNGKPAAFISIGLKGRGLGTISDENGLYTINRVKAGTYTIKASAVGIDPSEKSITITAGQNLVVDFTLKENDQVLEEVTVAGKNSRYKISLPSASLRLNEPLLEAPQNIQTVSDQVIKDQQIISMSDGLIRNVSGAVRLEHWGDMYTNITMRGSQIQAMRNGFNVVSSYWGPLTEDMSIVDHIEFVKGPAGFMLGNGDPSGMYNVVTKKPTGFNKGEVSFTLGSYDLYRTTVDFDRKLTADGKFLFRLNAAMQSKGSFRPYEKNDRYTFAPVLSYQISDRTKFTAEYTLQNAKMTEVGSYYIFSPAGYATYPRELTMTQPGLPPTRMNDHSLFLNLQHNFSDTWKLTAQAAYFKYLQNGYSSWPSAVNANGTLIRNVGIWDAESSMKLAQLFINGQAKTFGINHRILAGFDGGKKNYMADWGQSHDLDLPTSPFNPNHPDYGFPTNGFPDFDRATPLAQRAVAAGGLMDSKYLSGYIQDELGFFNNIVRLTLAGRYTYVSQSAWGGAPDKAKHITPRVGLSVSVDKSMSIYAVYDEAFTPQSGLLRSGATPKPITGNNKEIGIKKDWFDGRWNTTLSAYRITKQNELTTDPNNAFIQDPNFPNDPTKQIKENFSVVLGEKRAQGIEFDLRGKIVEGLTLIANYAYTDAKVTKVTPGVEGINAGDIIPGFAKHVSNAWLTYTLQNGALKGSGISAGFTHLAGRATDTWSVGLQKLPNYFKLDGGIFYEQPKFKVTANAFNILDKYLFSGSYYQYLNAYYYQAEAPRNYRLSIAYKF</sequence>
<dbReference type="Gene3D" id="2.40.170.20">
    <property type="entry name" value="TonB-dependent receptor, beta-barrel domain"/>
    <property type="match status" value="1"/>
</dbReference>
<evidence type="ECO:0000256" key="13">
    <source>
        <dbReference type="ARBA" id="ARBA00023237"/>
    </source>
</evidence>
<dbReference type="AlphaFoldDB" id="A0A366L8N8"/>
<evidence type="ECO:0000256" key="12">
    <source>
        <dbReference type="ARBA" id="ARBA00023170"/>
    </source>
</evidence>
<dbReference type="NCBIfam" id="TIGR01783">
    <property type="entry name" value="TonB-siderophor"/>
    <property type="match status" value="1"/>
</dbReference>
<keyword evidence="10 15" id="KW-0798">TonB box</keyword>
<dbReference type="GO" id="GO:0015344">
    <property type="term" value="F:siderophore uptake transmembrane transporter activity"/>
    <property type="evidence" value="ECO:0007669"/>
    <property type="project" value="TreeGrafter"/>
</dbReference>
<protein>
    <submittedName>
        <fullName evidence="19">TonB-dependent siderophore receptor</fullName>
    </submittedName>
</protein>
<keyword evidence="3 14" id="KW-0813">Transport</keyword>
<comment type="subcellular location">
    <subcellularLocation>
        <location evidence="1 14">Cell outer membrane</location>
        <topology evidence="1 14">Multi-pass membrane protein</topology>
    </subcellularLocation>
</comment>
<gene>
    <name evidence="19" type="ORF">DRW42_04230</name>
</gene>
<organism evidence="19 20">
    <name type="scientific">Pedobacter miscanthi</name>
    <dbReference type="NCBI Taxonomy" id="2259170"/>
    <lineage>
        <taxon>Bacteria</taxon>
        <taxon>Pseudomonadati</taxon>
        <taxon>Bacteroidota</taxon>
        <taxon>Sphingobacteriia</taxon>
        <taxon>Sphingobacteriales</taxon>
        <taxon>Sphingobacteriaceae</taxon>
        <taxon>Pedobacter</taxon>
    </lineage>
</organism>
<dbReference type="Gene3D" id="2.170.130.10">
    <property type="entry name" value="TonB-dependent receptor, plug domain"/>
    <property type="match status" value="1"/>
</dbReference>
<evidence type="ECO:0000256" key="7">
    <source>
        <dbReference type="ARBA" id="ARBA00022729"/>
    </source>
</evidence>
<dbReference type="InterPro" id="IPR000531">
    <property type="entry name" value="Beta-barrel_TonB"/>
</dbReference>
<evidence type="ECO:0000313" key="19">
    <source>
        <dbReference type="EMBL" id="RBQ10245.1"/>
    </source>
</evidence>
<keyword evidence="9" id="KW-0406">Ion transport</keyword>
<feature type="domain" description="TonB-dependent receptor plug" evidence="18">
    <location>
        <begin position="136"/>
        <end position="235"/>
    </location>
</feature>
<dbReference type="Pfam" id="PF13715">
    <property type="entry name" value="CarbopepD_reg_2"/>
    <property type="match status" value="1"/>
</dbReference>
<dbReference type="CDD" id="cd01347">
    <property type="entry name" value="ligand_gated_channel"/>
    <property type="match status" value="1"/>
</dbReference>
<comment type="similarity">
    <text evidence="2 14 15">Belongs to the TonB-dependent receptor family.</text>
</comment>
<evidence type="ECO:0000256" key="11">
    <source>
        <dbReference type="ARBA" id="ARBA00023136"/>
    </source>
</evidence>
<evidence type="ECO:0000256" key="10">
    <source>
        <dbReference type="ARBA" id="ARBA00023077"/>
    </source>
</evidence>
<dbReference type="GO" id="GO:0030246">
    <property type="term" value="F:carbohydrate binding"/>
    <property type="evidence" value="ECO:0007669"/>
    <property type="project" value="InterPro"/>
</dbReference>
<dbReference type="OrthoDB" id="9775095at2"/>
<dbReference type="InterPro" id="IPR010105">
    <property type="entry name" value="TonB_sidphr_rcpt"/>
</dbReference>
<dbReference type="InterPro" id="IPR036942">
    <property type="entry name" value="Beta-barrel_TonB_sf"/>
</dbReference>
<reference evidence="19 20" key="1">
    <citation type="submission" date="2018-07" db="EMBL/GenBank/DDBJ databases">
        <title>A draft genome of a endophytic bacteria, a new species of Pedobacter.</title>
        <authorList>
            <person name="Zhang Z.D."/>
            <person name="Chen Z.J."/>
        </authorList>
    </citation>
    <scope>NUCLEOTIDE SEQUENCE [LARGE SCALE GENOMIC DNA]</scope>
    <source>
        <strain evidence="19 20">RS10</strain>
    </source>
</reference>
<dbReference type="InterPro" id="IPR039426">
    <property type="entry name" value="TonB-dep_rcpt-like"/>
</dbReference>
<evidence type="ECO:0000256" key="1">
    <source>
        <dbReference type="ARBA" id="ARBA00004571"/>
    </source>
</evidence>
<dbReference type="RefSeq" id="WP_113947588.1">
    <property type="nucleotide sequence ID" value="NZ_QNQU01000003.1"/>
</dbReference>
<dbReference type="SUPFAM" id="SSF56935">
    <property type="entry name" value="Porins"/>
    <property type="match status" value="1"/>
</dbReference>
<dbReference type="PROSITE" id="PS01156">
    <property type="entry name" value="TONB_DEPENDENT_REC_2"/>
    <property type="match status" value="1"/>
</dbReference>
<feature type="signal peptide" evidence="16">
    <location>
        <begin position="1"/>
        <end position="22"/>
    </location>
</feature>
<keyword evidence="13 14" id="KW-0998">Cell outer membrane</keyword>
<keyword evidence="5" id="KW-0410">Iron transport</keyword>
<dbReference type="PANTHER" id="PTHR32552">
    <property type="entry name" value="FERRICHROME IRON RECEPTOR-RELATED"/>
    <property type="match status" value="1"/>
</dbReference>
<evidence type="ECO:0000256" key="6">
    <source>
        <dbReference type="ARBA" id="ARBA00022692"/>
    </source>
</evidence>
<dbReference type="Proteomes" id="UP000252081">
    <property type="component" value="Unassembled WGS sequence"/>
</dbReference>
<evidence type="ECO:0000259" key="18">
    <source>
        <dbReference type="Pfam" id="PF07715"/>
    </source>
</evidence>
<keyword evidence="11 14" id="KW-0472">Membrane</keyword>
<dbReference type="Gene3D" id="2.60.40.1120">
    <property type="entry name" value="Carboxypeptidase-like, regulatory domain"/>
    <property type="match status" value="1"/>
</dbReference>
<dbReference type="GO" id="GO:0015891">
    <property type="term" value="P:siderophore transport"/>
    <property type="evidence" value="ECO:0007669"/>
    <property type="project" value="InterPro"/>
</dbReference>
<evidence type="ECO:0000256" key="8">
    <source>
        <dbReference type="ARBA" id="ARBA00023004"/>
    </source>
</evidence>
<evidence type="ECO:0000256" key="9">
    <source>
        <dbReference type="ARBA" id="ARBA00023065"/>
    </source>
</evidence>
<evidence type="ECO:0000256" key="14">
    <source>
        <dbReference type="PROSITE-ProRule" id="PRU01360"/>
    </source>
</evidence>
<dbReference type="InterPro" id="IPR013784">
    <property type="entry name" value="Carb-bd-like_fold"/>
</dbReference>
<dbReference type="GO" id="GO:0009279">
    <property type="term" value="C:cell outer membrane"/>
    <property type="evidence" value="ECO:0007669"/>
    <property type="project" value="UniProtKB-SubCell"/>
</dbReference>
<dbReference type="Pfam" id="PF07715">
    <property type="entry name" value="Plug"/>
    <property type="match status" value="1"/>
</dbReference>
<dbReference type="PANTHER" id="PTHR32552:SF68">
    <property type="entry name" value="FERRICHROME OUTER MEMBRANE TRANSPORTER_PHAGE RECEPTOR"/>
    <property type="match status" value="1"/>
</dbReference>
<evidence type="ECO:0000313" key="20">
    <source>
        <dbReference type="Proteomes" id="UP000252081"/>
    </source>
</evidence>
<feature type="chain" id="PRO_5016999870" evidence="16">
    <location>
        <begin position="23"/>
        <end position="809"/>
    </location>
</feature>
<evidence type="ECO:0000256" key="4">
    <source>
        <dbReference type="ARBA" id="ARBA00022452"/>
    </source>
</evidence>
<name>A0A366L8N8_9SPHI</name>
<evidence type="ECO:0000256" key="16">
    <source>
        <dbReference type="SAM" id="SignalP"/>
    </source>
</evidence>
<dbReference type="EMBL" id="QNQU01000003">
    <property type="protein sequence ID" value="RBQ10245.1"/>
    <property type="molecule type" value="Genomic_DNA"/>
</dbReference>
<comment type="caution">
    <text evidence="19">The sequence shown here is derived from an EMBL/GenBank/DDBJ whole genome shotgun (WGS) entry which is preliminary data.</text>
</comment>
<keyword evidence="20" id="KW-1185">Reference proteome</keyword>
<dbReference type="Pfam" id="PF00593">
    <property type="entry name" value="TonB_dep_Rec_b-barrel"/>
    <property type="match status" value="1"/>
</dbReference>
<keyword evidence="12 19" id="KW-0675">Receptor</keyword>
<proteinExistence type="inferred from homology"/>
<evidence type="ECO:0000256" key="5">
    <source>
        <dbReference type="ARBA" id="ARBA00022496"/>
    </source>
</evidence>
<evidence type="ECO:0000256" key="3">
    <source>
        <dbReference type="ARBA" id="ARBA00022448"/>
    </source>
</evidence>
<dbReference type="PROSITE" id="PS52016">
    <property type="entry name" value="TONB_DEPENDENT_REC_3"/>
    <property type="match status" value="1"/>
</dbReference>
<accession>A0A366L8N8</accession>
<keyword evidence="4 14" id="KW-1134">Transmembrane beta strand</keyword>
<evidence type="ECO:0000256" key="15">
    <source>
        <dbReference type="RuleBase" id="RU003357"/>
    </source>
</evidence>
<dbReference type="InterPro" id="IPR010917">
    <property type="entry name" value="TonB_rcpt_CS"/>
</dbReference>
<dbReference type="GO" id="GO:0038023">
    <property type="term" value="F:signaling receptor activity"/>
    <property type="evidence" value="ECO:0007669"/>
    <property type="project" value="InterPro"/>
</dbReference>
<dbReference type="InterPro" id="IPR012910">
    <property type="entry name" value="Plug_dom"/>
</dbReference>
<evidence type="ECO:0000259" key="17">
    <source>
        <dbReference type="Pfam" id="PF00593"/>
    </source>
</evidence>